<dbReference type="Pfam" id="PF08212">
    <property type="entry name" value="Lipocalin_2"/>
    <property type="match status" value="1"/>
</dbReference>
<keyword evidence="5 12" id="KW-0446">Lipid-binding</keyword>
<comment type="similarity">
    <text evidence="2 12">Belongs to the calycin superfamily. Lipocalin family.</text>
</comment>
<evidence type="ECO:0000256" key="7">
    <source>
        <dbReference type="ARBA" id="ARBA00023139"/>
    </source>
</evidence>
<evidence type="ECO:0000256" key="2">
    <source>
        <dbReference type="ARBA" id="ARBA00006889"/>
    </source>
</evidence>
<dbReference type="InterPro" id="IPR022271">
    <property type="entry name" value="Lipocalin_ApoD"/>
</dbReference>
<evidence type="ECO:0000256" key="6">
    <source>
        <dbReference type="ARBA" id="ARBA00023136"/>
    </source>
</evidence>
<dbReference type="PROSITE" id="PS00213">
    <property type="entry name" value="LIPOCALIN"/>
    <property type="match status" value="1"/>
</dbReference>
<evidence type="ECO:0000259" key="13">
    <source>
        <dbReference type="Pfam" id="PF08212"/>
    </source>
</evidence>
<dbReference type="EMBL" id="VTUX01000006">
    <property type="protein sequence ID" value="KAA1190132.1"/>
    <property type="molecule type" value="Genomic_DNA"/>
</dbReference>
<dbReference type="GO" id="GO:0008289">
    <property type="term" value="F:lipid binding"/>
    <property type="evidence" value="ECO:0007669"/>
    <property type="project" value="UniProtKB-UniRule"/>
</dbReference>
<proteinExistence type="inferred from homology"/>
<evidence type="ECO:0000256" key="9">
    <source>
        <dbReference type="ARBA" id="ARBA00023288"/>
    </source>
</evidence>
<dbReference type="GO" id="GO:0006950">
    <property type="term" value="P:response to stress"/>
    <property type="evidence" value="ECO:0007669"/>
    <property type="project" value="UniProtKB-ARBA"/>
</dbReference>
<evidence type="ECO:0000256" key="1">
    <source>
        <dbReference type="ARBA" id="ARBA00004459"/>
    </source>
</evidence>
<dbReference type="FunFam" id="2.40.128.20:FF:000002">
    <property type="entry name" value="Outer membrane lipoprotein Blc"/>
    <property type="match status" value="1"/>
</dbReference>
<sequence>MPEQLEPVSGFEAKKYLGTWYEIARLDHRFERGMSNVTARYSLREDGGLTVVNRGFVAERGEWSEATGKAYLVGDESIGHLKVSFFGPFYASYVIFGLDQEDYQYAFVSGPDHSYLWLLSRQPEPDQAVVERFLEQARQAGFATDELIFVAHDRPQP</sequence>
<keyword evidence="4" id="KW-0732">Signal</keyword>
<protein>
    <recommendedName>
        <fullName evidence="11 12">Outer membrane lipoprotein Blc</fullName>
    </recommendedName>
</protein>
<dbReference type="PANTHER" id="PTHR10612">
    <property type="entry name" value="APOLIPOPROTEIN D"/>
    <property type="match status" value="1"/>
</dbReference>
<dbReference type="InterPro" id="IPR022272">
    <property type="entry name" value="Lipocalin_CS"/>
</dbReference>
<organism evidence="14 15">
    <name type="scientific">Pseudohalioglobus sediminis</name>
    <dbReference type="NCBI Taxonomy" id="2606449"/>
    <lineage>
        <taxon>Bacteria</taxon>
        <taxon>Pseudomonadati</taxon>
        <taxon>Pseudomonadota</taxon>
        <taxon>Gammaproteobacteria</taxon>
        <taxon>Cellvibrionales</taxon>
        <taxon>Halieaceae</taxon>
        <taxon>Pseudohalioglobus</taxon>
    </lineage>
</organism>
<dbReference type="CDD" id="cd19438">
    <property type="entry name" value="lipocalin_Blc-like"/>
    <property type="match status" value="1"/>
</dbReference>
<keyword evidence="6 12" id="KW-0472">Membrane</keyword>
<keyword evidence="8 12" id="KW-0998">Cell outer membrane</keyword>
<gene>
    <name evidence="14" type="ORF">F0M18_13035</name>
</gene>
<dbReference type="InterPro" id="IPR002446">
    <property type="entry name" value="Lipocalin_bac"/>
</dbReference>
<dbReference type="PIRSF" id="PIRSF036893">
    <property type="entry name" value="Lipocalin_ApoD"/>
    <property type="match status" value="1"/>
</dbReference>
<evidence type="ECO:0000313" key="15">
    <source>
        <dbReference type="Proteomes" id="UP000323708"/>
    </source>
</evidence>
<evidence type="ECO:0000256" key="5">
    <source>
        <dbReference type="ARBA" id="ARBA00023121"/>
    </source>
</evidence>
<dbReference type="InterPro" id="IPR047202">
    <property type="entry name" value="Lipocalin_Blc-like_dom"/>
</dbReference>
<keyword evidence="7" id="KW-0564">Palmitate</keyword>
<dbReference type="InterPro" id="IPR012674">
    <property type="entry name" value="Calycin"/>
</dbReference>
<dbReference type="SUPFAM" id="SSF50814">
    <property type="entry name" value="Lipocalins"/>
    <property type="match status" value="1"/>
</dbReference>
<comment type="caution">
    <text evidence="14">The sequence shown here is derived from an EMBL/GenBank/DDBJ whole genome shotgun (WGS) entry which is preliminary data.</text>
</comment>
<dbReference type="PANTHER" id="PTHR10612:SF34">
    <property type="entry name" value="APOLIPOPROTEIN D"/>
    <property type="match status" value="1"/>
</dbReference>
<evidence type="ECO:0000256" key="11">
    <source>
        <dbReference type="ARBA" id="ARBA00071217"/>
    </source>
</evidence>
<evidence type="ECO:0000256" key="4">
    <source>
        <dbReference type="ARBA" id="ARBA00022729"/>
    </source>
</evidence>
<evidence type="ECO:0000256" key="10">
    <source>
        <dbReference type="ARBA" id="ARBA00057024"/>
    </source>
</evidence>
<evidence type="ECO:0000256" key="8">
    <source>
        <dbReference type="ARBA" id="ARBA00023237"/>
    </source>
</evidence>
<comment type="subunit">
    <text evidence="3 12">Homodimer.</text>
</comment>
<evidence type="ECO:0000256" key="3">
    <source>
        <dbReference type="ARBA" id="ARBA00011738"/>
    </source>
</evidence>
<dbReference type="PRINTS" id="PR01171">
    <property type="entry name" value="BCTLIPOCALIN"/>
</dbReference>
<keyword evidence="9 12" id="KW-0449">Lipoprotein</keyword>
<keyword evidence="15" id="KW-1185">Reference proteome</keyword>
<dbReference type="Gene3D" id="2.40.128.20">
    <property type="match status" value="1"/>
</dbReference>
<feature type="domain" description="Lipocalin/cytosolic fatty-acid binding" evidence="13">
    <location>
        <begin position="12"/>
        <end position="151"/>
    </location>
</feature>
<comment type="function">
    <text evidence="10 12">Involved in the storage or transport of lipids necessary for membrane maintenance under stressful conditions. Displays a binding preference for lysophospholipids.</text>
</comment>
<dbReference type="Proteomes" id="UP000323708">
    <property type="component" value="Unassembled WGS sequence"/>
</dbReference>
<dbReference type="AlphaFoldDB" id="A0A5B0WST7"/>
<dbReference type="GO" id="GO:0009279">
    <property type="term" value="C:cell outer membrane"/>
    <property type="evidence" value="ECO:0007669"/>
    <property type="project" value="UniProtKB-SubCell"/>
</dbReference>
<reference evidence="14 15" key="1">
    <citation type="submission" date="2019-09" db="EMBL/GenBank/DDBJ databases">
        <authorList>
            <person name="Chen X.-Y."/>
        </authorList>
    </citation>
    <scope>NUCLEOTIDE SEQUENCE [LARGE SCALE GENOMIC DNA]</scope>
    <source>
        <strain evidence="14 15">NY5</strain>
    </source>
</reference>
<evidence type="ECO:0000313" key="14">
    <source>
        <dbReference type="EMBL" id="KAA1190132.1"/>
    </source>
</evidence>
<accession>A0A5B0WST7</accession>
<comment type="subcellular location">
    <subcellularLocation>
        <location evidence="1">Cell outer membrane</location>
        <topology evidence="1">Lipid-anchor</topology>
    </subcellularLocation>
</comment>
<dbReference type="InterPro" id="IPR000566">
    <property type="entry name" value="Lipocln_cytosolic_FA-bd_dom"/>
</dbReference>
<evidence type="ECO:0000256" key="12">
    <source>
        <dbReference type="PIRNR" id="PIRNR036893"/>
    </source>
</evidence>
<name>A0A5B0WST7_9GAMM</name>